<gene>
    <name evidence="4" type="ORF">CPA45_10370</name>
</gene>
<comment type="caution">
    <text evidence="4">The sequence shown here is derived from an EMBL/GenBank/DDBJ whole genome shotgun (WGS) entry which is preliminary data.</text>
</comment>
<keyword evidence="3" id="KW-0460">Magnesium</keyword>
<dbReference type="Proteomes" id="UP000218677">
    <property type="component" value="Unassembled WGS sequence"/>
</dbReference>
<evidence type="ECO:0000256" key="3">
    <source>
        <dbReference type="ARBA" id="ARBA00022842"/>
    </source>
</evidence>
<keyword evidence="5" id="KW-1185">Reference proteome</keyword>
<protein>
    <submittedName>
        <fullName evidence="4">HAD-IB family hydrolase</fullName>
    </submittedName>
</protein>
<evidence type="ECO:0000313" key="5">
    <source>
        <dbReference type="Proteomes" id="UP000218677"/>
    </source>
</evidence>
<dbReference type="SUPFAM" id="SSF56784">
    <property type="entry name" value="HAD-like"/>
    <property type="match status" value="1"/>
</dbReference>
<proteinExistence type="predicted"/>
<dbReference type="Gene3D" id="3.40.50.1000">
    <property type="entry name" value="HAD superfamily/HAD-like"/>
    <property type="match status" value="1"/>
</dbReference>
<dbReference type="InterPro" id="IPR006385">
    <property type="entry name" value="HAD_hydro_SerB1"/>
</dbReference>
<sequence length="215" mass="24253">MDKTVAFFDVDNTIVNITTLVSFMKFYHHTIGNPDEYVRRYSILESMKFDGASRQKLNELYYKQFKGAVFSDMMNMGRRWFESLDHDTLFKTPVIKAINEHKQKGNSIALVSGSFQPCLAPILEHIGGHWLLCTDLETVENVLTGNIKQQAIGAGKRAIIERFASEQALQLDNCYAYGDDISDIDMMKSVGHPIAVTSSNSTLMDIAHSHGWPII</sequence>
<dbReference type="InterPro" id="IPR050582">
    <property type="entry name" value="HAD-like_SerB"/>
</dbReference>
<dbReference type="Pfam" id="PF12710">
    <property type="entry name" value="HAD"/>
    <property type="match status" value="1"/>
</dbReference>
<keyword evidence="2 4" id="KW-0378">Hydrolase</keyword>
<keyword evidence="1" id="KW-0479">Metal-binding</keyword>
<organism evidence="4 5">
    <name type="scientific">Vreelandella nigrificans</name>
    <dbReference type="NCBI Taxonomy" id="2042704"/>
    <lineage>
        <taxon>Bacteria</taxon>
        <taxon>Pseudomonadati</taxon>
        <taxon>Pseudomonadota</taxon>
        <taxon>Gammaproteobacteria</taxon>
        <taxon>Oceanospirillales</taxon>
        <taxon>Halomonadaceae</taxon>
        <taxon>Vreelandella</taxon>
    </lineage>
</organism>
<reference evidence="5" key="1">
    <citation type="submission" date="2017-09" db="EMBL/GenBank/DDBJ databases">
        <authorList>
            <person name="Cho G.-S."/>
            <person name="Oguntoyinbo F.A."/>
            <person name="Cnockaert M."/>
            <person name="Kabisch J."/>
            <person name="Neve H."/>
            <person name="Bockelmann W."/>
            <person name="Wenning M."/>
            <person name="Franz C.M."/>
            <person name="Vandamme P."/>
        </authorList>
    </citation>
    <scope>NUCLEOTIDE SEQUENCE [LARGE SCALE GENOMIC DNA]</scope>
    <source>
        <strain evidence="5">MBT G8648</strain>
    </source>
</reference>
<name>A0A2A4HLY7_9GAMM</name>
<dbReference type="EMBL" id="NWUX01000007">
    <property type="protein sequence ID" value="PCF95780.1"/>
    <property type="molecule type" value="Genomic_DNA"/>
</dbReference>
<dbReference type="InterPro" id="IPR023214">
    <property type="entry name" value="HAD_sf"/>
</dbReference>
<dbReference type="GO" id="GO:0046872">
    <property type="term" value="F:metal ion binding"/>
    <property type="evidence" value="ECO:0007669"/>
    <property type="project" value="UniProtKB-KW"/>
</dbReference>
<evidence type="ECO:0000313" key="4">
    <source>
        <dbReference type="EMBL" id="PCF95780.1"/>
    </source>
</evidence>
<dbReference type="InterPro" id="IPR036412">
    <property type="entry name" value="HAD-like_sf"/>
</dbReference>
<dbReference type="Gene3D" id="1.20.1440.100">
    <property type="entry name" value="SG protein - dephosphorylation function"/>
    <property type="match status" value="1"/>
</dbReference>
<accession>A0A2A4HLY7</accession>
<dbReference type="PANTHER" id="PTHR43344:SF13">
    <property type="entry name" value="PHOSPHATASE RV3661-RELATED"/>
    <property type="match status" value="1"/>
</dbReference>
<dbReference type="RefSeq" id="WP_096651477.1">
    <property type="nucleotide sequence ID" value="NZ_NWUX01000007.1"/>
</dbReference>
<dbReference type="OrthoDB" id="9784466at2"/>
<dbReference type="PANTHER" id="PTHR43344">
    <property type="entry name" value="PHOSPHOSERINE PHOSPHATASE"/>
    <property type="match status" value="1"/>
</dbReference>
<evidence type="ECO:0000256" key="2">
    <source>
        <dbReference type="ARBA" id="ARBA00022801"/>
    </source>
</evidence>
<evidence type="ECO:0000256" key="1">
    <source>
        <dbReference type="ARBA" id="ARBA00022723"/>
    </source>
</evidence>
<dbReference type="NCBIfam" id="TIGR01490">
    <property type="entry name" value="HAD-SF-IB-hyp1"/>
    <property type="match status" value="1"/>
</dbReference>
<dbReference type="GO" id="GO:0016787">
    <property type="term" value="F:hydrolase activity"/>
    <property type="evidence" value="ECO:0007669"/>
    <property type="project" value="UniProtKB-KW"/>
</dbReference>
<dbReference type="AlphaFoldDB" id="A0A2A4HLY7"/>
<dbReference type="NCBIfam" id="TIGR01488">
    <property type="entry name" value="HAD-SF-IB"/>
    <property type="match status" value="1"/>
</dbReference>